<evidence type="ECO:0000313" key="4">
    <source>
        <dbReference type="Proteomes" id="UP000277580"/>
    </source>
</evidence>
<dbReference type="Proteomes" id="UP000277580">
    <property type="component" value="Unassembled WGS sequence"/>
</dbReference>
<dbReference type="SUPFAM" id="SSF57667">
    <property type="entry name" value="beta-beta-alpha zinc fingers"/>
    <property type="match status" value="1"/>
</dbReference>
<proteinExistence type="predicted"/>
<dbReference type="InterPro" id="IPR013087">
    <property type="entry name" value="Znf_C2H2_type"/>
</dbReference>
<dbReference type="AlphaFoldDB" id="A0A3N4KVL1"/>
<protein>
    <recommendedName>
        <fullName evidence="2">C2H2-type domain-containing protein</fullName>
    </recommendedName>
</protein>
<name>A0A3N4KVL1_9PEZI</name>
<dbReference type="InterPro" id="IPR059095">
    <property type="entry name" value="Znf_C2H2_17_2nd"/>
</dbReference>
<accession>A0A3N4KVL1</accession>
<gene>
    <name evidence="3" type="ORF">P167DRAFT_115461</name>
</gene>
<evidence type="ECO:0000259" key="2">
    <source>
        <dbReference type="PROSITE" id="PS50157"/>
    </source>
</evidence>
<keyword evidence="1" id="KW-0863">Zinc-finger</keyword>
<dbReference type="InterPro" id="IPR036236">
    <property type="entry name" value="Znf_C2H2_sf"/>
</dbReference>
<dbReference type="EMBL" id="ML119123">
    <property type="protein sequence ID" value="RPB13459.1"/>
    <property type="molecule type" value="Genomic_DNA"/>
</dbReference>
<dbReference type="InParanoid" id="A0A3N4KVL1"/>
<dbReference type="Pfam" id="PF26176">
    <property type="entry name" value="zf_C2H2_17_2"/>
    <property type="match status" value="1"/>
</dbReference>
<evidence type="ECO:0000256" key="1">
    <source>
        <dbReference type="PROSITE-ProRule" id="PRU00042"/>
    </source>
</evidence>
<dbReference type="Gene3D" id="3.30.160.60">
    <property type="entry name" value="Classic Zinc Finger"/>
    <property type="match status" value="2"/>
</dbReference>
<feature type="domain" description="C2H2-type" evidence="2">
    <location>
        <begin position="90"/>
        <end position="115"/>
    </location>
</feature>
<dbReference type="PROSITE" id="PS50157">
    <property type="entry name" value="ZINC_FINGER_C2H2_2"/>
    <property type="match status" value="1"/>
</dbReference>
<reference evidence="3 4" key="1">
    <citation type="journal article" date="2018" name="Nat. Ecol. Evol.">
        <title>Pezizomycetes genomes reveal the molecular basis of ectomycorrhizal truffle lifestyle.</title>
        <authorList>
            <person name="Murat C."/>
            <person name="Payen T."/>
            <person name="Noel B."/>
            <person name="Kuo A."/>
            <person name="Morin E."/>
            <person name="Chen J."/>
            <person name="Kohler A."/>
            <person name="Krizsan K."/>
            <person name="Balestrini R."/>
            <person name="Da Silva C."/>
            <person name="Montanini B."/>
            <person name="Hainaut M."/>
            <person name="Levati E."/>
            <person name="Barry K.W."/>
            <person name="Belfiori B."/>
            <person name="Cichocki N."/>
            <person name="Clum A."/>
            <person name="Dockter R.B."/>
            <person name="Fauchery L."/>
            <person name="Guy J."/>
            <person name="Iotti M."/>
            <person name="Le Tacon F."/>
            <person name="Lindquist E.A."/>
            <person name="Lipzen A."/>
            <person name="Malagnac F."/>
            <person name="Mello A."/>
            <person name="Molinier V."/>
            <person name="Miyauchi S."/>
            <person name="Poulain J."/>
            <person name="Riccioni C."/>
            <person name="Rubini A."/>
            <person name="Sitrit Y."/>
            <person name="Splivallo R."/>
            <person name="Traeger S."/>
            <person name="Wang M."/>
            <person name="Zifcakova L."/>
            <person name="Wipf D."/>
            <person name="Zambonelli A."/>
            <person name="Paolocci F."/>
            <person name="Nowrousian M."/>
            <person name="Ottonello S."/>
            <person name="Baldrian P."/>
            <person name="Spatafora J.W."/>
            <person name="Henrissat B."/>
            <person name="Nagy L.G."/>
            <person name="Aury J.M."/>
            <person name="Wincker P."/>
            <person name="Grigoriev I.V."/>
            <person name="Bonfante P."/>
            <person name="Martin F.M."/>
        </authorList>
    </citation>
    <scope>NUCLEOTIDE SEQUENCE [LARGE SCALE GENOMIC DNA]</scope>
    <source>
        <strain evidence="3 4">CCBAS932</strain>
    </source>
</reference>
<keyword evidence="4" id="KW-1185">Reference proteome</keyword>
<sequence length="164" mass="18710">MNNSHYFQSPRTVEDNITNLGYQPHYSSDLDDVPTAIRNTSGKTHNNQGNNTTVITEEKETPILELPIDQKNKSVDVRSTGLSSAPGRRYRCPVRGCNLQFKRRAEMDRHKESVHQPSPGHLCPIPGCNRGVPDNGFSRKDNLRQHLKLKHEVKFPKGRRSRRT</sequence>
<evidence type="ECO:0000313" key="3">
    <source>
        <dbReference type="EMBL" id="RPB13459.1"/>
    </source>
</evidence>
<dbReference type="OrthoDB" id="5430869at2759"/>
<keyword evidence="1" id="KW-0862">Zinc</keyword>
<keyword evidence="1" id="KW-0479">Metal-binding</keyword>
<dbReference type="PROSITE" id="PS00028">
    <property type="entry name" value="ZINC_FINGER_C2H2_1"/>
    <property type="match status" value="1"/>
</dbReference>
<dbReference type="SMART" id="SM00355">
    <property type="entry name" value="ZnF_C2H2"/>
    <property type="match status" value="2"/>
</dbReference>
<organism evidence="3 4">
    <name type="scientific">Morchella conica CCBAS932</name>
    <dbReference type="NCBI Taxonomy" id="1392247"/>
    <lineage>
        <taxon>Eukaryota</taxon>
        <taxon>Fungi</taxon>
        <taxon>Dikarya</taxon>
        <taxon>Ascomycota</taxon>
        <taxon>Pezizomycotina</taxon>
        <taxon>Pezizomycetes</taxon>
        <taxon>Pezizales</taxon>
        <taxon>Morchellaceae</taxon>
        <taxon>Morchella</taxon>
    </lineage>
</organism>
<dbReference type="GO" id="GO:0008270">
    <property type="term" value="F:zinc ion binding"/>
    <property type="evidence" value="ECO:0007669"/>
    <property type="project" value="UniProtKB-KW"/>
</dbReference>